<organism evidence="2 3">
    <name type="scientific">Aeromicrobium piscarium</name>
    <dbReference type="NCBI Taxonomy" id="2590901"/>
    <lineage>
        <taxon>Bacteria</taxon>
        <taxon>Bacillati</taxon>
        <taxon>Actinomycetota</taxon>
        <taxon>Actinomycetes</taxon>
        <taxon>Propionibacteriales</taxon>
        <taxon>Nocardioidaceae</taxon>
        <taxon>Aeromicrobium</taxon>
    </lineage>
</organism>
<evidence type="ECO:0000313" key="2">
    <source>
        <dbReference type="EMBL" id="TSD68084.1"/>
    </source>
</evidence>
<dbReference type="RefSeq" id="WP_143911031.1">
    <property type="nucleotide sequence ID" value="NZ_VLNT01000001.1"/>
</dbReference>
<feature type="domain" description="IrrE N-terminal-like" evidence="1">
    <location>
        <begin position="12"/>
        <end position="102"/>
    </location>
</feature>
<sequence>MDDLPDGKLGDTCHISRTIKLKKGMRQRQRRAVLFHELIHLRRGGVEDDDELEAKEERVVEREVAEGFMPTESLIEALLWSQDEYELAEWFHIDVHTVRDRLRLMSYAERCFIDEEVDRREARMP</sequence>
<keyword evidence="3" id="KW-1185">Reference proteome</keyword>
<dbReference type="AlphaFoldDB" id="A0A554SP00"/>
<proteinExistence type="predicted"/>
<dbReference type="InterPro" id="IPR010359">
    <property type="entry name" value="IrrE_HExxH"/>
</dbReference>
<protein>
    <recommendedName>
        <fullName evidence="1">IrrE N-terminal-like domain-containing protein</fullName>
    </recommendedName>
</protein>
<dbReference type="EMBL" id="VLNT01000001">
    <property type="protein sequence ID" value="TSD68084.1"/>
    <property type="molecule type" value="Genomic_DNA"/>
</dbReference>
<comment type="caution">
    <text evidence="2">The sequence shown here is derived from an EMBL/GenBank/DDBJ whole genome shotgun (WGS) entry which is preliminary data.</text>
</comment>
<accession>A0A554SP00</accession>
<evidence type="ECO:0000259" key="1">
    <source>
        <dbReference type="Pfam" id="PF06114"/>
    </source>
</evidence>
<name>A0A554SP00_9ACTN</name>
<reference evidence="2 3" key="1">
    <citation type="submission" date="2019-07" db="EMBL/GenBank/DDBJ databases">
        <authorList>
            <person name="Zhao L.H."/>
        </authorList>
    </citation>
    <scope>NUCLEOTIDE SEQUENCE [LARGE SCALE GENOMIC DNA]</scope>
    <source>
        <strain evidence="2 3">Co35</strain>
    </source>
</reference>
<dbReference type="Pfam" id="PF06114">
    <property type="entry name" value="Peptidase_M78"/>
    <property type="match status" value="1"/>
</dbReference>
<gene>
    <name evidence="2" type="ORF">FNM00_00370</name>
</gene>
<dbReference type="OrthoDB" id="4727201at2"/>
<dbReference type="Proteomes" id="UP000316988">
    <property type="component" value="Unassembled WGS sequence"/>
</dbReference>
<evidence type="ECO:0000313" key="3">
    <source>
        <dbReference type="Proteomes" id="UP000316988"/>
    </source>
</evidence>